<protein>
    <submittedName>
        <fullName evidence="2">Uncharacterized protein</fullName>
    </submittedName>
</protein>
<evidence type="ECO:0000256" key="1">
    <source>
        <dbReference type="SAM" id="Phobius"/>
    </source>
</evidence>
<name>A0ABU3DJU7_9RHOB</name>
<keyword evidence="1" id="KW-0472">Membrane</keyword>
<sequence>MLSRSASSLSATTLFELNRDIAVYLVVVAAAIGTAAGVGLLLFDTGASPSSVG</sequence>
<gene>
    <name evidence="2" type="ORF">RM543_14995</name>
</gene>
<organism evidence="2 3">
    <name type="scientific">Tropicimonas omnivorans</name>
    <dbReference type="NCBI Taxonomy" id="3075590"/>
    <lineage>
        <taxon>Bacteria</taxon>
        <taxon>Pseudomonadati</taxon>
        <taxon>Pseudomonadota</taxon>
        <taxon>Alphaproteobacteria</taxon>
        <taxon>Rhodobacterales</taxon>
        <taxon>Roseobacteraceae</taxon>
        <taxon>Tropicimonas</taxon>
    </lineage>
</organism>
<dbReference type="Proteomes" id="UP001265259">
    <property type="component" value="Unassembled WGS sequence"/>
</dbReference>
<dbReference type="RefSeq" id="WP_311693037.1">
    <property type="nucleotide sequence ID" value="NZ_JAVRHL010000003.1"/>
</dbReference>
<comment type="caution">
    <text evidence="2">The sequence shown here is derived from an EMBL/GenBank/DDBJ whole genome shotgun (WGS) entry which is preliminary data.</text>
</comment>
<reference evidence="2 3" key="1">
    <citation type="submission" date="2023-09" db="EMBL/GenBank/DDBJ databases">
        <authorList>
            <person name="Rey-Velasco X."/>
        </authorList>
    </citation>
    <scope>NUCLEOTIDE SEQUENCE [LARGE SCALE GENOMIC DNA]</scope>
    <source>
        <strain evidence="2 3">F158</strain>
    </source>
</reference>
<keyword evidence="1" id="KW-1133">Transmembrane helix</keyword>
<keyword evidence="3" id="KW-1185">Reference proteome</keyword>
<evidence type="ECO:0000313" key="3">
    <source>
        <dbReference type="Proteomes" id="UP001265259"/>
    </source>
</evidence>
<proteinExistence type="predicted"/>
<feature type="transmembrane region" description="Helical" evidence="1">
    <location>
        <begin position="21"/>
        <end position="43"/>
    </location>
</feature>
<keyword evidence="1" id="KW-0812">Transmembrane</keyword>
<dbReference type="EMBL" id="JAVRHL010000003">
    <property type="protein sequence ID" value="MDT0683995.1"/>
    <property type="molecule type" value="Genomic_DNA"/>
</dbReference>
<evidence type="ECO:0000313" key="2">
    <source>
        <dbReference type="EMBL" id="MDT0683995.1"/>
    </source>
</evidence>
<accession>A0ABU3DJU7</accession>